<name>A0A947GCT1_9HYPH</name>
<keyword evidence="2" id="KW-1185">Reference proteome</keyword>
<sequence length="56" mass="6181">MDLDRQIEILTDAEQAKGRAVAWIQVMADKGVFRKHADEARALRAKLKGNKSVACG</sequence>
<dbReference type="EMBL" id="JAHHZF010000005">
    <property type="protein sequence ID" value="MBT9290087.1"/>
    <property type="molecule type" value="Genomic_DNA"/>
</dbReference>
<gene>
    <name evidence="1" type="ORF">KL771_11510</name>
</gene>
<comment type="caution">
    <text evidence="1">The sequence shown here is derived from an EMBL/GenBank/DDBJ whole genome shotgun (WGS) entry which is preliminary data.</text>
</comment>
<dbReference type="RefSeq" id="WP_261968703.1">
    <property type="nucleotide sequence ID" value="NZ_JAHHZF010000005.1"/>
</dbReference>
<evidence type="ECO:0000313" key="1">
    <source>
        <dbReference type="EMBL" id="MBT9290087.1"/>
    </source>
</evidence>
<protein>
    <submittedName>
        <fullName evidence="1">Uncharacterized protein</fullName>
    </submittedName>
</protein>
<dbReference type="AlphaFoldDB" id="A0A947GCT1"/>
<dbReference type="Proteomes" id="UP000766595">
    <property type="component" value="Unassembled WGS sequence"/>
</dbReference>
<accession>A0A947GCT1</accession>
<reference evidence="1 2" key="1">
    <citation type="submission" date="2021-06" db="EMBL/GenBank/DDBJ databases">
        <authorList>
            <person name="Grouzdev D.S."/>
            <person name="Koziaeva V."/>
        </authorList>
    </citation>
    <scope>NUCLEOTIDE SEQUENCE [LARGE SCALE GENOMIC DNA]</scope>
    <source>
        <strain evidence="1 2">22</strain>
    </source>
</reference>
<proteinExistence type="predicted"/>
<evidence type="ECO:0000313" key="2">
    <source>
        <dbReference type="Proteomes" id="UP000766595"/>
    </source>
</evidence>
<organism evidence="1 2">
    <name type="scientific">Prosthecodimorpha staleyi</name>
    <dbReference type="NCBI Taxonomy" id="2840188"/>
    <lineage>
        <taxon>Bacteria</taxon>
        <taxon>Pseudomonadati</taxon>
        <taxon>Pseudomonadota</taxon>
        <taxon>Alphaproteobacteria</taxon>
        <taxon>Hyphomicrobiales</taxon>
        <taxon>Ancalomicrobiaceae</taxon>
        <taxon>Prosthecodimorpha</taxon>
    </lineage>
</organism>